<evidence type="ECO:0000256" key="1">
    <source>
        <dbReference type="ARBA" id="ARBA00006432"/>
    </source>
</evidence>
<gene>
    <name evidence="5" type="ORF">B7R76_00620</name>
</gene>
<dbReference type="InterPro" id="IPR045851">
    <property type="entry name" value="AMP-bd_C_sf"/>
</dbReference>
<dbReference type="AlphaFoldDB" id="A0A2J8B3W2"/>
<comment type="caution">
    <text evidence="5">The sequence shown here is derived from an EMBL/GenBank/DDBJ whole genome shotgun (WGS) entry which is preliminary data.</text>
</comment>
<dbReference type="GO" id="GO:0031956">
    <property type="term" value="F:medium-chain fatty acid-CoA ligase activity"/>
    <property type="evidence" value="ECO:0007669"/>
    <property type="project" value="TreeGrafter"/>
</dbReference>
<dbReference type="EMBL" id="NBZD01000001">
    <property type="protein sequence ID" value="PNH19424.1"/>
    <property type="molecule type" value="Genomic_DNA"/>
</dbReference>
<dbReference type="InterPro" id="IPR042099">
    <property type="entry name" value="ANL_N_sf"/>
</dbReference>
<evidence type="ECO:0000256" key="2">
    <source>
        <dbReference type="ARBA" id="ARBA00022598"/>
    </source>
</evidence>
<organism evidence="5 6">
    <name type="scientific">Mageeibacillus indolicus</name>
    <dbReference type="NCBI Taxonomy" id="884684"/>
    <lineage>
        <taxon>Bacteria</taxon>
        <taxon>Bacillati</taxon>
        <taxon>Bacillota</taxon>
        <taxon>Clostridia</taxon>
        <taxon>Eubacteriales</taxon>
        <taxon>Oscillospiraceae</taxon>
        <taxon>Mageeibacillus</taxon>
    </lineage>
</organism>
<reference evidence="6" key="1">
    <citation type="submission" date="2017-04" db="EMBL/GenBank/DDBJ databases">
        <authorList>
            <person name="Bumgarner R.E."/>
            <person name="Fredricks D.N."/>
            <person name="Srinivasan S."/>
        </authorList>
    </citation>
    <scope>NUCLEOTIDE SEQUENCE [LARGE SCALE GENOMIC DNA]</scope>
    <source>
        <strain evidence="6">KA00405</strain>
    </source>
</reference>
<keyword evidence="2" id="KW-0436">Ligase</keyword>
<dbReference type="Pfam" id="PF00501">
    <property type="entry name" value="AMP-binding"/>
    <property type="match status" value="1"/>
</dbReference>
<evidence type="ECO:0000313" key="5">
    <source>
        <dbReference type="EMBL" id="PNH19424.1"/>
    </source>
</evidence>
<sequence>MCRYGQRTIAVAQPILRGNGLIVLTISRLLRQVAAMYPEKIGVIADDFTLSWGEIDRKVDARCYYFLQQGITAGRRIGVWSINSGEYLLTLLALCRIGAVPVLLNTALSDEELISLCDRVEIDFLIYGEGYKGCLFAGTLNQVNCRSGNLNLLSMANISDEADQYLHRPPFVDFARPNSTALIMCTSGSTQLPKAVQLSHYSLVNNAKAMVDAMQWGKDDLVCVTVPFFHCFGLTGCILTALHTGMTLVVLPRFRSVPAFAKIQSYKCTVLNGVPSMYLSMYANPARRDYDLSSVRSGIIAGSPIYPQDFIKVKSMFADGCAIQPSYGQTETSPCCTIVPRCNGKVATADNVGVPIDGVEMRIVDNDGYPVTRGESGKIQVRGYNVMQGYYNQPEETLAAFTADGWLDTGDLGEFDQDGNLVMTGRSKTIIIRGGENISPVEIEKAISALPGIAAVSVFGVPDPILQEEICACIVPQKTANYTAEIIRADLVEHLAGYKIPKYILFFDEFPCLASGKVDLKKIHRQAQERLAAVNKS</sequence>
<name>A0A2J8B3W2_9FIRM</name>
<evidence type="ECO:0000259" key="4">
    <source>
        <dbReference type="Pfam" id="PF13193"/>
    </source>
</evidence>
<dbReference type="GO" id="GO:0006631">
    <property type="term" value="P:fatty acid metabolic process"/>
    <property type="evidence" value="ECO:0007669"/>
    <property type="project" value="TreeGrafter"/>
</dbReference>
<dbReference type="Proteomes" id="UP000236394">
    <property type="component" value="Unassembled WGS sequence"/>
</dbReference>
<dbReference type="Gene3D" id="3.40.50.12780">
    <property type="entry name" value="N-terminal domain of ligase-like"/>
    <property type="match status" value="1"/>
</dbReference>
<feature type="domain" description="AMP-binding enzyme C-terminal" evidence="4">
    <location>
        <begin position="442"/>
        <end position="517"/>
    </location>
</feature>
<dbReference type="InterPro" id="IPR000873">
    <property type="entry name" value="AMP-dep_synth/lig_dom"/>
</dbReference>
<evidence type="ECO:0000259" key="3">
    <source>
        <dbReference type="Pfam" id="PF00501"/>
    </source>
</evidence>
<evidence type="ECO:0000313" key="6">
    <source>
        <dbReference type="Proteomes" id="UP000236394"/>
    </source>
</evidence>
<dbReference type="Gene3D" id="3.30.300.30">
    <property type="match status" value="1"/>
</dbReference>
<proteinExistence type="inferred from homology"/>
<dbReference type="Pfam" id="PF13193">
    <property type="entry name" value="AMP-binding_C"/>
    <property type="match status" value="1"/>
</dbReference>
<feature type="domain" description="AMP-dependent synthetase/ligase" evidence="3">
    <location>
        <begin position="31"/>
        <end position="391"/>
    </location>
</feature>
<dbReference type="SUPFAM" id="SSF56801">
    <property type="entry name" value="Acetyl-CoA synthetase-like"/>
    <property type="match status" value="1"/>
</dbReference>
<protein>
    <recommendedName>
        <fullName evidence="7">AMP-binding enzyme</fullName>
    </recommendedName>
</protein>
<accession>A0A2J8B3W2</accession>
<dbReference type="PANTHER" id="PTHR43201">
    <property type="entry name" value="ACYL-COA SYNTHETASE"/>
    <property type="match status" value="1"/>
</dbReference>
<comment type="similarity">
    <text evidence="1">Belongs to the ATP-dependent AMP-binding enzyme family.</text>
</comment>
<dbReference type="InterPro" id="IPR025110">
    <property type="entry name" value="AMP-bd_C"/>
</dbReference>
<dbReference type="PANTHER" id="PTHR43201:SF5">
    <property type="entry name" value="MEDIUM-CHAIN ACYL-COA LIGASE ACSF2, MITOCHONDRIAL"/>
    <property type="match status" value="1"/>
</dbReference>
<evidence type="ECO:0008006" key="7">
    <source>
        <dbReference type="Google" id="ProtNLM"/>
    </source>
</evidence>